<dbReference type="CTD" id="109322351"/>
<dbReference type="PANTHER" id="PTHR33772">
    <property type="entry name" value="THYMUS, BRAIN AND TESTES-ASSOCIATED"/>
    <property type="match status" value="1"/>
</dbReference>
<gene>
    <name evidence="3" type="primary">CUNH4orf17</name>
</gene>
<dbReference type="RefSeq" id="XP_023559657.1">
    <property type="nucleotide sequence ID" value="XM_023703889.1"/>
</dbReference>
<evidence type="ECO:0000256" key="1">
    <source>
        <dbReference type="SAM" id="MobiDB-lite"/>
    </source>
</evidence>
<dbReference type="Pfam" id="PF15256">
    <property type="entry name" value="SPATIAL"/>
    <property type="match status" value="1"/>
</dbReference>
<name>A0A6P6DHY7_OCTDE</name>
<evidence type="ECO:0000313" key="2">
    <source>
        <dbReference type="Proteomes" id="UP000515203"/>
    </source>
</evidence>
<feature type="region of interest" description="Disordered" evidence="1">
    <location>
        <begin position="206"/>
        <end position="228"/>
    </location>
</feature>
<feature type="compositionally biased region" description="Basic and acidic residues" evidence="1">
    <location>
        <begin position="176"/>
        <end position="188"/>
    </location>
</feature>
<feature type="region of interest" description="Disordered" evidence="1">
    <location>
        <begin position="147"/>
        <end position="193"/>
    </location>
</feature>
<sequence length="228" mass="24874">MQQGEGDPHTMAVNLGSPTSTELMSKGNHATLRSRSCFLVRHTPHPRRVCHIKGLNNIPICTVKDDEIALRTLQGGGQLCHLEKNDATAAKGSYLPSPAALESPVRGVSPAPNSVKIPPRPHSEPSRKVIECFKTSSDNPFVIKKEECKTKKLPSPPKASSAAGSSSSEESWEVLLKMEDKVHQETQHDQVLQQKSQRELAALNSFNSSSSFSKHSQQSSDSFSCFAF</sequence>
<keyword evidence="2" id="KW-1185">Reference proteome</keyword>
<feature type="compositionally biased region" description="Low complexity" evidence="1">
    <location>
        <begin position="158"/>
        <end position="175"/>
    </location>
</feature>
<reference evidence="3" key="1">
    <citation type="submission" date="2025-08" db="UniProtKB">
        <authorList>
            <consortium name="RefSeq"/>
        </authorList>
    </citation>
    <scope>IDENTIFICATION</scope>
</reference>
<organism evidence="2 3">
    <name type="scientific">Octodon degus</name>
    <name type="common">Degu</name>
    <name type="synonym">Sciurus degus</name>
    <dbReference type="NCBI Taxonomy" id="10160"/>
    <lineage>
        <taxon>Eukaryota</taxon>
        <taxon>Metazoa</taxon>
        <taxon>Chordata</taxon>
        <taxon>Craniata</taxon>
        <taxon>Vertebrata</taxon>
        <taxon>Euteleostomi</taxon>
        <taxon>Mammalia</taxon>
        <taxon>Eutheria</taxon>
        <taxon>Euarchontoglires</taxon>
        <taxon>Glires</taxon>
        <taxon>Rodentia</taxon>
        <taxon>Hystricomorpha</taxon>
        <taxon>Octodontidae</taxon>
        <taxon>Octodon</taxon>
    </lineage>
</organism>
<protein>
    <submittedName>
        <fullName evidence="3">Uncharacterized protein C4orf17 homolog</fullName>
    </submittedName>
</protein>
<dbReference type="FunCoup" id="A0A6P6DHY7">
    <property type="interactions" value="2"/>
</dbReference>
<dbReference type="Proteomes" id="UP000515203">
    <property type="component" value="Unplaced"/>
</dbReference>
<dbReference type="GeneID" id="101571417"/>
<feature type="region of interest" description="Disordered" evidence="1">
    <location>
        <begin position="1"/>
        <end position="26"/>
    </location>
</feature>
<dbReference type="AlphaFoldDB" id="A0A6P6DHY7"/>
<proteinExistence type="predicted"/>
<dbReference type="InterPro" id="IPR037394">
    <property type="entry name" value="TBATA-like"/>
</dbReference>
<accession>A0A6P6DHY7</accession>
<evidence type="ECO:0000313" key="3">
    <source>
        <dbReference type="RefSeq" id="XP_023559657.1"/>
    </source>
</evidence>
<feature type="region of interest" description="Disordered" evidence="1">
    <location>
        <begin position="101"/>
        <end position="127"/>
    </location>
</feature>
<dbReference type="InParanoid" id="A0A6P6DHY7"/>
<dbReference type="PANTHER" id="PTHR33772:SF2">
    <property type="entry name" value="RIKEN CDNA 4930579F01 GENE"/>
    <property type="match status" value="1"/>
</dbReference>
<dbReference type="OrthoDB" id="9982103at2759"/>